<keyword evidence="2" id="KW-0732">Signal</keyword>
<feature type="chain" id="PRO_5003603024" evidence="2">
    <location>
        <begin position="20"/>
        <end position="154"/>
    </location>
</feature>
<dbReference type="RefSeq" id="XP_009158824.1">
    <property type="nucleotide sequence ID" value="XM_009160576.1"/>
</dbReference>
<feature type="region of interest" description="Disordered" evidence="1">
    <location>
        <begin position="77"/>
        <end position="97"/>
    </location>
</feature>
<dbReference type="InParanoid" id="H6C3Z8"/>
<evidence type="ECO:0000256" key="1">
    <source>
        <dbReference type="SAM" id="MobiDB-lite"/>
    </source>
</evidence>
<keyword evidence="4" id="KW-1185">Reference proteome</keyword>
<evidence type="ECO:0000313" key="4">
    <source>
        <dbReference type="Proteomes" id="UP000007304"/>
    </source>
</evidence>
<dbReference type="VEuPathDB" id="FungiDB:HMPREF1120_06375"/>
<accession>H6C3Z8</accession>
<gene>
    <name evidence="3" type="ORF">HMPREF1120_06375</name>
</gene>
<organism evidence="3 4">
    <name type="scientific">Exophiala dermatitidis (strain ATCC 34100 / CBS 525.76 / NIH/UT8656)</name>
    <name type="common">Black yeast</name>
    <name type="synonym">Wangiella dermatitidis</name>
    <dbReference type="NCBI Taxonomy" id="858893"/>
    <lineage>
        <taxon>Eukaryota</taxon>
        <taxon>Fungi</taxon>
        <taxon>Dikarya</taxon>
        <taxon>Ascomycota</taxon>
        <taxon>Pezizomycotina</taxon>
        <taxon>Eurotiomycetes</taxon>
        <taxon>Chaetothyriomycetidae</taxon>
        <taxon>Chaetothyriales</taxon>
        <taxon>Herpotrichiellaceae</taxon>
        <taxon>Exophiala</taxon>
    </lineage>
</organism>
<dbReference type="HOGENOM" id="CLU_1704246_0_0_1"/>
<dbReference type="Proteomes" id="UP000007304">
    <property type="component" value="Unassembled WGS sequence"/>
</dbReference>
<dbReference type="GeneID" id="20311014"/>
<protein>
    <submittedName>
        <fullName evidence="3">Uncharacterized protein</fullName>
    </submittedName>
</protein>
<evidence type="ECO:0000256" key="2">
    <source>
        <dbReference type="SAM" id="SignalP"/>
    </source>
</evidence>
<reference evidence="3" key="1">
    <citation type="submission" date="2011-07" db="EMBL/GenBank/DDBJ databases">
        <title>The Genome Sequence of Exophiala (Wangiella) dermatitidis NIH/UT8656.</title>
        <authorList>
            <consortium name="The Broad Institute Genome Sequencing Platform"/>
            <person name="Cuomo C."/>
            <person name="Wang Z."/>
            <person name="Hunicke-Smith S."/>
            <person name="Szanislo P.J."/>
            <person name="Earl A."/>
            <person name="Young S.K."/>
            <person name="Zeng Q."/>
            <person name="Gargeya S."/>
            <person name="Fitzgerald M."/>
            <person name="Haas B."/>
            <person name="Abouelleil A."/>
            <person name="Alvarado L."/>
            <person name="Arachchi H.M."/>
            <person name="Berlin A."/>
            <person name="Brown A."/>
            <person name="Chapman S.B."/>
            <person name="Chen Z."/>
            <person name="Dunbar C."/>
            <person name="Freedman E."/>
            <person name="Gearin G."/>
            <person name="Gellesch M."/>
            <person name="Goldberg J."/>
            <person name="Griggs A."/>
            <person name="Gujja S."/>
            <person name="Heiman D."/>
            <person name="Howarth C."/>
            <person name="Larson L."/>
            <person name="Lui A."/>
            <person name="MacDonald P.J.P."/>
            <person name="Montmayeur A."/>
            <person name="Murphy C."/>
            <person name="Neiman D."/>
            <person name="Pearson M."/>
            <person name="Priest M."/>
            <person name="Roberts A."/>
            <person name="Saif S."/>
            <person name="Shea T."/>
            <person name="Shenoy N."/>
            <person name="Sisk P."/>
            <person name="Stolte C."/>
            <person name="Sykes S."/>
            <person name="Wortman J."/>
            <person name="Nusbaum C."/>
            <person name="Birren B."/>
        </authorList>
    </citation>
    <scope>NUCLEOTIDE SEQUENCE</scope>
    <source>
        <strain evidence="3">NIH/UT8656</strain>
    </source>
</reference>
<proteinExistence type="predicted"/>
<feature type="signal peptide" evidence="2">
    <location>
        <begin position="1"/>
        <end position="19"/>
    </location>
</feature>
<dbReference type="AlphaFoldDB" id="H6C3Z8"/>
<evidence type="ECO:0000313" key="3">
    <source>
        <dbReference type="EMBL" id="EHY58363.1"/>
    </source>
</evidence>
<name>H6C3Z8_EXODN</name>
<sequence>MARSSISFIFFLSSDTTSSLLVVRIFCTRMSTVDCASAASASDRSGDWFIRGVGVLRGVENAPVDARWSDSKIFCSSSGRRGGAGPPKLLNGEEEELSERKQDVLLMKREPREVELNKCARGAELRWRKHWREDVAGFMAAMTHEERLTGGEIG</sequence>
<dbReference type="EMBL" id="JH226134">
    <property type="protein sequence ID" value="EHY58363.1"/>
    <property type="molecule type" value="Genomic_DNA"/>
</dbReference>